<dbReference type="RefSeq" id="WP_048195389.1">
    <property type="nucleotide sequence ID" value="NZ_CAAGSM010000001.1"/>
</dbReference>
<evidence type="ECO:0000256" key="6">
    <source>
        <dbReference type="SAM" id="Phobius"/>
    </source>
</evidence>
<sequence>MSFISRYVRRYPGKYTDLQMSIRSARMDMHYSTFYEKAVSYGVQTYILMFIFFFLTPYMFLTPYFLILEPYSSIITSDLVLAVVPLVVGVSIFRLYLMYPSFTAKSRKTKIDMVLPYAASFCFGMSKGGSSIYEIFKELMKNPHIYGEIATEASYVVRDVDMMGKDLVTALKNTANVSPSPVFKDFLENLIPMMEGGSNIHHYFEIKTNQYFEHARKTQEMFLKTLELISEVYVVAFVAVPIFLLITLVTIGLLNLEQAPYLFQALYIGLPVGSIALIILLDSISPKEDLGMRYVEKVVLRKSMSIDEEDINENEYATKLKFYNKKKLYKKILKQLKNPLEPILREPLKASVISIPLMLIPFIYLDLGINKQILISAILALFPVAAAYEYKMRTLAKLDKAVPDFLRRLAEINEMGLTLNNAIGMLLKSDIGRLSGEINRVWLDMEWGGEMKDALVRFENRIGTPSLRRAVTLIVNASLVSEDTRDVLLIAAEDAENMLSLRKQRLETSIIYIATVYLAFGTFLYVCYSFSTQFLPSVTSLGGQNLLDVEHIKTTMFNTCGILGFFSGLILGEMAEGSVLHGLKHSILCLLLTYASFTMLMGY</sequence>
<dbReference type="OrthoDB" id="12374at2157"/>
<comment type="caution">
    <text evidence="8">The sequence shown here is derived from an EMBL/GenBank/DDBJ whole genome shotgun (WGS) entry which is preliminary data.</text>
</comment>
<dbReference type="GO" id="GO:0005886">
    <property type="term" value="C:plasma membrane"/>
    <property type="evidence" value="ECO:0007669"/>
    <property type="project" value="UniProtKB-SubCell"/>
</dbReference>
<feature type="domain" description="Type II secretion system protein GspF" evidence="7">
    <location>
        <begin position="124"/>
        <end position="246"/>
    </location>
</feature>
<dbReference type="EMBL" id="JRHO01000014">
    <property type="protein sequence ID" value="KGK98117.1"/>
    <property type="molecule type" value="Genomic_DNA"/>
</dbReference>
<evidence type="ECO:0000256" key="2">
    <source>
        <dbReference type="ARBA" id="ARBA00022475"/>
    </source>
</evidence>
<dbReference type="InterPro" id="IPR056569">
    <property type="entry name" value="ArlJ-like"/>
</dbReference>
<feature type="transmembrane region" description="Helical" evidence="6">
    <location>
        <begin position="373"/>
        <end position="390"/>
    </location>
</feature>
<feature type="transmembrane region" description="Helical" evidence="6">
    <location>
        <begin position="79"/>
        <end position="97"/>
    </location>
</feature>
<keyword evidence="3 6" id="KW-0812">Transmembrane</keyword>
<feature type="transmembrane region" description="Helical" evidence="6">
    <location>
        <begin position="232"/>
        <end position="255"/>
    </location>
</feature>
<keyword evidence="9" id="KW-1185">Reference proteome</keyword>
<feature type="transmembrane region" description="Helical" evidence="6">
    <location>
        <begin position="551"/>
        <end position="571"/>
    </location>
</feature>
<protein>
    <recommendedName>
        <fullName evidence="7">Type II secretion system protein GspF domain-containing protein</fullName>
    </recommendedName>
</protein>
<feature type="domain" description="Type II secretion system protein GspF" evidence="7">
    <location>
        <begin position="405"/>
        <end position="524"/>
    </location>
</feature>
<gene>
    <name evidence="8" type="ORF">LI82_10310</name>
</gene>
<keyword evidence="2" id="KW-1003">Cell membrane</keyword>
<evidence type="ECO:0000256" key="1">
    <source>
        <dbReference type="ARBA" id="ARBA00004651"/>
    </source>
</evidence>
<proteinExistence type="predicted"/>
<feature type="transmembrane region" description="Helical" evidence="6">
    <location>
        <begin position="510"/>
        <end position="531"/>
    </location>
</feature>
<evidence type="ECO:0000256" key="3">
    <source>
        <dbReference type="ARBA" id="ARBA00022692"/>
    </source>
</evidence>
<organism evidence="8 9">
    <name type="scientific">Methanococcoides methylutens</name>
    <dbReference type="NCBI Taxonomy" id="2226"/>
    <lineage>
        <taxon>Archaea</taxon>
        <taxon>Methanobacteriati</taxon>
        <taxon>Methanobacteriota</taxon>
        <taxon>Stenosarchaea group</taxon>
        <taxon>Methanomicrobia</taxon>
        <taxon>Methanosarcinales</taxon>
        <taxon>Methanosarcinaceae</taxon>
        <taxon>Methanococcoides</taxon>
    </lineage>
</organism>
<feature type="transmembrane region" description="Helical" evidence="6">
    <location>
        <begin position="46"/>
        <end position="67"/>
    </location>
</feature>
<evidence type="ECO:0000259" key="7">
    <source>
        <dbReference type="Pfam" id="PF00482"/>
    </source>
</evidence>
<dbReference type="PANTHER" id="PTHR35402">
    <property type="entry name" value="INTEGRAL MEMBRANE PROTEIN-RELATED"/>
    <property type="match status" value="1"/>
</dbReference>
<dbReference type="InterPro" id="IPR018076">
    <property type="entry name" value="T2SS_GspF_dom"/>
</dbReference>
<feature type="transmembrane region" description="Helical" evidence="6">
    <location>
        <begin position="261"/>
        <end position="284"/>
    </location>
</feature>
<evidence type="ECO:0000313" key="9">
    <source>
        <dbReference type="Proteomes" id="UP000029859"/>
    </source>
</evidence>
<dbReference type="AlphaFoldDB" id="A0A099SZ25"/>
<accession>A0A099SZ25</accession>
<evidence type="ECO:0000313" key="8">
    <source>
        <dbReference type="EMBL" id="KGK98117.1"/>
    </source>
</evidence>
<dbReference type="Pfam" id="PF00482">
    <property type="entry name" value="T2SSF"/>
    <property type="match status" value="2"/>
</dbReference>
<feature type="transmembrane region" description="Helical" evidence="6">
    <location>
        <begin position="583"/>
        <end position="602"/>
    </location>
</feature>
<evidence type="ECO:0000256" key="5">
    <source>
        <dbReference type="ARBA" id="ARBA00023136"/>
    </source>
</evidence>
<name>A0A099SZ25_METMT</name>
<feature type="transmembrane region" description="Helical" evidence="6">
    <location>
        <begin position="347"/>
        <end position="367"/>
    </location>
</feature>
<reference evidence="8 9" key="1">
    <citation type="submission" date="2014-09" db="EMBL/GenBank/DDBJ databases">
        <title>Draft genome sequence of an obligately methylotrophic methanogen, Methanococcoides methylutens, isolated from marine sediment.</title>
        <authorList>
            <person name="Guan Y."/>
            <person name="Ngugi D.K."/>
            <person name="Blom J."/>
            <person name="Ali S."/>
            <person name="Ferry J.G."/>
            <person name="Stingl U."/>
        </authorList>
    </citation>
    <scope>NUCLEOTIDE SEQUENCE [LARGE SCALE GENOMIC DNA]</scope>
    <source>
        <strain evidence="8 9">DSM 2657</strain>
    </source>
</reference>
<comment type="subcellular location">
    <subcellularLocation>
        <location evidence="1">Cell membrane</location>
        <topology evidence="1">Multi-pass membrane protein</topology>
    </subcellularLocation>
</comment>
<dbReference type="PANTHER" id="PTHR35402:SF1">
    <property type="entry name" value="TYPE II SECRETION SYSTEM PROTEIN GSPF DOMAIN-CONTAINING PROTEIN"/>
    <property type="match status" value="1"/>
</dbReference>
<keyword evidence="4 6" id="KW-1133">Transmembrane helix</keyword>
<evidence type="ECO:0000256" key="4">
    <source>
        <dbReference type="ARBA" id="ARBA00022989"/>
    </source>
</evidence>
<keyword evidence="5 6" id="KW-0472">Membrane</keyword>
<dbReference type="Proteomes" id="UP000029859">
    <property type="component" value="Unassembled WGS sequence"/>
</dbReference>